<dbReference type="SUPFAM" id="SSF48452">
    <property type="entry name" value="TPR-like"/>
    <property type="match status" value="3"/>
</dbReference>
<feature type="non-terminal residue" evidence="2">
    <location>
        <position position="1"/>
    </location>
</feature>
<dbReference type="PANTHER" id="PTHR37423:SF5">
    <property type="entry name" value="SOLUBLE LYTIC MUREIN TRANSGLYCOSYLASE"/>
    <property type="match status" value="1"/>
</dbReference>
<dbReference type="PROSITE" id="PS00922">
    <property type="entry name" value="TRANSGLYCOSYLASE"/>
    <property type="match status" value="1"/>
</dbReference>
<name>X0TWV3_9ZZZZ</name>
<dbReference type="InterPro" id="IPR023346">
    <property type="entry name" value="Lysozyme-like_dom_sf"/>
</dbReference>
<proteinExistence type="predicted"/>
<dbReference type="InterPro" id="IPR019734">
    <property type="entry name" value="TPR_rpt"/>
</dbReference>
<reference evidence="2" key="1">
    <citation type="journal article" date="2014" name="Front. Microbiol.">
        <title>High frequency of phylogenetically diverse reductive dehalogenase-homologous genes in deep subseafloor sedimentary metagenomes.</title>
        <authorList>
            <person name="Kawai M."/>
            <person name="Futagami T."/>
            <person name="Toyoda A."/>
            <person name="Takaki Y."/>
            <person name="Nishi S."/>
            <person name="Hori S."/>
            <person name="Arai W."/>
            <person name="Tsubouchi T."/>
            <person name="Morono Y."/>
            <person name="Uchiyama I."/>
            <person name="Ito T."/>
            <person name="Fujiyama A."/>
            <person name="Inagaki F."/>
            <person name="Takami H."/>
        </authorList>
    </citation>
    <scope>NUCLEOTIDE SEQUENCE</scope>
    <source>
        <strain evidence="2">Expedition CK06-06</strain>
    </source>
</reference>
<dbReference type="Gene3D" id="1.10.530.10">
    <property type="match status" value="1"/>
</dbReference>
<dbReference type="InterPro" id="IPR011990">
    <property type="entry name" value="TPR-like_helical_dom_sf"/>
</dbReference>
<sequence>YYKSILEDSKDSQLKAKVLLELSEIYWQEKKYIDSLNSLYEILDEGYRLKRNSEPEELLVGYSYKIQEDLKDIKVPYHIMVKCADILFKYRQYNIAEGLYKEVTKTFPEAPDIAAIYYKRARSLYYKKEYKEAVNQCEEIIAKFPPSEITIKANYLGGNSLRVLGERYLAIDKYEKIIEQYPESYYARLSYLRLAESYFQLKETEKGISLWRELISKYPNSYESMTSLWNLARYYTNNNTELKALDYYRELSERFSQSRLGDDALYWKGKILENIGSDEEAKIAYEKLVREYSLSYYTERIIEQRSDISSAWPVSSSKEEDFINLEEFLKKYDKIERKSQLSLLKAELFEEISFFKESIVELREALNHNSGNIFLLFRLSDVYKKNKDYNNSLNYTEIIFNYLEDNYQLEDLPLELWQSLYPVYYEDAIRERALEYEIDPLLVLAMIREESRFNPWNESVAGARGLMQIIFSTGEWIAHKLNLENFTDEMLFDPEVNIDLGCWYINYLEERFSNDS</sequence>
<dbReference type="EMBL" id="BARS01002065">
    <property type="protein sequence ID" value="GAF80600.1"/>
    <property type="molecule type" value="Genomic_DNA"/>
</dbReference>
<feature type="non-terminal residue" evidence="2">
    <location>
        <position position="516"/>
    </location>
</feature>
<protein>
    <recommendedName>
        <fullName evidence="1">Transglycosylase SLT domain-containing protein</fullName>
    </recommendedName>
</protein>
<evidence type="ECO:0000313" key="2">
    <source>
        <dbReference type="EMBL" id="GAF80600.1"/>
    </source>
</evidence>
<comment type="caution">
    <text evidence="2">The sequence shown here is derived from an EMBL/GenBank/DDBJ whole genome shotgun (WGS) entry which is preliminary data.</text>
</comment>
<dbReference type="SUPFAM" id="SSF53955">
    <property type="entry name" value="Lysozyme-like"/>
    <property type="match status" value="1"/>
</dbReference>
<dbReference type="SMART" id="SM00028">
    <property type="entry name" value="TPR"/>
    <property type="match status" value="4"/>
</dbReference>
<dbReference type="PANTHER" id="PTHR37423">
    <property type="entry name" value="SOLUBLE LYTIC MUREIN TRANSGLYCOSYLASE-RELATED"/>
    <property type="match status" value="1"/>
</dbReference>
<dbReference type="Pfam" id="PF13432">
    <property type="entry name" value="TPR_16"/>
    <property type="match status" value="1"/>
</dbReference>
<dbReference type="InterPro" id="IPR000189">
    <property type="entry name" value="Transglyc_AS"/>
</dbReference>
<gene>
    <name evidence="2" type="ORF">S01H1_03853</name>
</gene>
<dbReference type="GO" id="GO:0000270">
    <property type="term" value="P:peptidoglycan metabolic process"/>
    <property type="evidence" value="ECO:0007669"/>
    <property type="project" value="InterPro"/>
</dbReference>
<dbReference type="Pfam" id="PF13174">
    <property type="entry name" value="TPR_6"/>
    <property type="match status" value="3"/>
</dbReference>
<dbReference type="GO" id="GO:0008933">
    <property type="term" value="F:peptidoglycan lytic transglycosylase activity"/>
    <property type="evidence" value="ECO:0007669"/>
    <property type="project" value="InterPro"/>
</dbReference>
<dbReference type="AlphaFoldDB" id="X0TWV3"/>
<dbReference type="Pfam" id="PF01464">
    <property type="entry name" value="SLT"/>
    <property type="match status" value="1"/>
</dbReference>
<accession>X0TWV3</accession>
<dbReference type="CDD" id="cd16896">
    <property type="entry name" value="LT_Slt70-like"/>
    <property type="match status" value="1"/>
</dbReference>
<dbReference type="InterPro" id="IPR008258">
    <property type="entry name" value="Transglycosylase_SLT_dom_1"/>
</dbReference>
<dbReference type="GO" id="GO:0016020">
    <property type="term" value="C:membrane"/>
    <property type="evidence" value="ECO:0007669"/>
    <property type="project" value="InterPro"/>
</dbReference>
<evidence type="ECO:0000259" key="1">
    <source>
        <dbReference type="Pfam" id="PF01464"/>
    </source>
</evidence>
<dbReference type="Gene3D" id="1.25.40.10">
    <property type="entry name" value="Tetratricopeptide repeat domain"/>
    <property type="match status" value="2"/>
</dbReference>
<organism evidence="2">
    <name type="scientific">marine sediment metagenome</name>
    <dbReference type="NCBI Taxonomy" id="412755"/>
    <lineage>
        <taxon>unclassified sequences</taxon>
        <taxon>metagenomes</taxon>
        <taxon>ecological metagenomes</taxon>
    </lineage>
</organism>
<feature type="domain" description="Transglycosylase SLT" evidence="1">
    <location>
        <begin position="428"/>
        <end position="515"/>
    </location>
</feature>